<gene>
    <name evidence="1" type="ORF">QEG99_01360</name>
</gene>
<keyword evidence="2" id="KW-1185">Reference proteome</keyword>
<proteinExistence type="predicted"/>
<dbReference type="Proteomes" id="UP001179842">
    <property type="component" value="Chromosome"/>
</dbReference>
<accession>A0ABY8LXP8</accession>
<dbReference type="EMBL" id="CP122979">
    <property type="protein sequence ID" value="WGI36912.1"/>
    <property type="molecule type" value="Genomic_DNA"/>
</dbReference>
<dbReference type="SUPFAM" id="SSF116965">
    <property type="entry name" value="Hypothetical protein MPN330"/>
    <property type="match status" value="1"/>
</dbReference>
<reference evidence="1" key="1">
    <citation type="submission" date="2023-04" db="EMBL/GenBank/DDBJ databases">
        <title>Completed genome of Mycoplasma lagogenitalium type strain 12MS.</title>
        <authorList>
            <person name="Spergser J."/>
        </authorList>
    </citation>
    <scope>NUCLEOTIDE SEQUENCE</scope>
    <source>
        <strain evidence="1">12MS</strain>
    </source>
</reference>
<dbReference type="RefSeq" id="WP_280102215.1">
    <property type="nucleotide sequence ID" value="NZ_CP122979.1"/>
</dbReference>
<name>A0ABY8LXP8_9BACT</name>
<evidence type="ECO:0000313" key="2">
    <source>
        <dbReference type="Proteomes" id="UP001179842"/>
    </source>
</evidence>
<evidence type="ECO:0000313" key="1">
    <source>
        <dbReference type="EMBL" id="WGI36912.1"/>
    </source>
</evidence>
<sequence length="250" mass="30567">MAAIKKISKKLNYYEKIEKKIEQLFLQCKEDEIKIIVNDELNSPWIPEKYEKKFKAVLEYIDYYQNSYKYFSKFSGRKNWKFKIDLDLETIVDLLIEKNFILNEIGLTALEIIKWNKENVKEVQSVFDNEQIPLSFKKYFFMLLIENEVNSIFSIENGKYMLNPKYHISEALEDELRLSKKFIIDKFYNNPERADIVIEKLEKWFLDRIFEVIDPDELWDNMETLIKREKARIYYEERKWREKSKKLIKK</sequence>
<organism evidence="1 2">
    <name type="scientific">Mesomycoplasma lagogenitalium</name>
    <dbReference type="NCBI Taxonomy" id="171286"/>
    <lineage>
        <taxon>Bacteria</taxon>
        <taxon>Bacillati</taxon>
        <taxon>Mycoplasmatota</taxon>
        <taxon>Mycoplasmoidales</taxon>
        <taxon>Metamycoplasmataceae</taxon>
        <taxon>Mesomycoplasma</taxon>
    </lineage>
</organism>
<protein>
    <submittedName>
        <fullName evidence="1">Uncharacterized protein</fullName>
    </submittedName>
</protein>